<evidence type="ECO:0000256" key="6">
    <source>
        <dbReference type="ARBA" id="ARBA00022763"/>
    </source>
</evidence>
<dbReference type="Gene3D" id="3.60.10.10">
    <property type="entry name" value="Endonuclease/exonuclease/phosphatase"/>
    <property type="match status" value="1"/>
</dbReference>
<evidence type="ECO:0000256" key="9">
    <source>
        <dbReference type="ARBA" id="ARBA00023204"/>
    </source>
</evidence>
<dbReference type="GO" id="GO:0005737">
    <property type="term" value="C:cytoplasm"/>
    <property type="evidence" value="ECO:0007669"/>
    <property type="project" value="TreeGrafter"/>
</dbReference>
<evidence type="ECO:0000256" key="7">
    <source>
        <dbReference type="ARBA" id="ARBA00022801"/>
    </source>
</evidence>
<keyword evidence="8" id="KW-0460">Magnesium</keyword>
<dbReference type="GO" id="GO:0003697">
    <property type="term" value="F:single-stranded DNA binding"/>
    <property type="evidence" value="ECO:0007669"/>
    <property type="project" value="TreeGrafter"/>
</dbReference>
<keyword evidence="5" id="KW-0479">Metal-binding</keyword>
<keyword evidence="4" id="KW-0540">Nuclease</keyword>
<feature type="non-terminal residue" evidence="12">
    <location>
        <position position="298"/>
    </location>
</feature>
<accession>A0A7R9MN75</accession>
<evidence type="ECO:0000256" key="2">
    <source>
        <dbReference type="ARBA" id="ARBA00001946"/>
    </source>
</evidence>
<comment type="cofactor">
    <cofactor evidence="1">
        <name>Mn(2+)</name>
        <dbReference type="ChEBI" id="CHEBI:29035"/>
    </cofactor>
</comment>
<dbReference type="PANTHER" id="PTHR15822:SF4">
    <property type="entry name" value="TYROSYL-DNA PHOSPHODIESTERASE 2"/>
    <property type="match status" value="1"/>
</dbReference>
<dbReference type="GO" id="GO:0046872">
    <property type="term" value="F:metal ion binding"/>
    <property type="evidence" value="ECO:0007669"/>
    <property type="project" value="UniProtKB-KW"/>
</dbReference>
<dbReference type="EMBL" id="OC944959">
    <property type="protein sequence ID" value="CAD7662966.1"/>
    <property type="molecule type" value="Genomic_DNA"/>
</dbReference>
<keyword evidence="7" id="KW-0378">Hydrolase</keyword>
<name>A0A7R9MN75_9ACAR</name>
<dbReference type="GO" id="GO:0004518">
    <property type="term" value="F:nuclease activity"/>
    <property type="evidence" value="ECO:0007669"/>
    <property type="project" value="UniProtKB-KW"/>
</dbReference>
<evidence type="ECO:0000256" key="3">
    <source>
        <dbReference type="ARBA" id="ARBA00004322"/>
    </source>
</evidence>
<keyword evidence="6" id="KW-0227">DNA damage</keyword>
<organism evidence="12">
    <name type="scientific">Oppiella nova</name>
    <dbReference type="NCBI Taxonomy" id="334625"/>
    <lineage>
        <taxon>Eukaryota</taxon>
        <taxon>Metazoa</taxon>
        <taxon>Ecdysozoa</taxon>
        <taxon>Arthropoda</taxon>
        <taxon>Chelicerata</taxon>
        <taxon>Arachnida</taxon>
        <taxon>Acari</taxon>
        <taxon>Acariformes</taxon>
        <taxon>Sarcoptiformes</taxon>
        <taxon>Oribatida</taxon>
        <taxon>Brachypylina</taxon>
        <taxon>Oppioidea</taxon>
        <taxon>Oppiidae</taxon>
        <taxon>Oppiella</taxon>
    </lineage>
</organism>
<dbReference type="EMBL" id="CAJPVJ010030134">
    <property type="protein sequence ID" value="CAG2180103.1"/>
    <property type="molecule type" value="Genomic_DNA"/>
</dbReference>
<keyword evidence="10" id="KW-0539">Nucleus</keyword>
<proteinExistence type="predicted"/>
<dbReference type="CDD" id="cd14672">
    <property type="entry name" value="UBA_ceTYDP2_like"/>
    <property type="match status" value="1"/>
</dbReference>
<evidence type="ECO:0000313" key="12">
    <source>
        <dbReference type="EMBL" id="CAD7662966.1"/>
    </source>
</evidence>
<evidence type="ECO:0000256" key="4">
    <source>
        <dbReference type="ARBA" id="ARBA00022722"/>
    </source>
</evidence>
<reference evidence="12" key="1">
    <citation type="submission" date="2020-11" db="EMBL/GenBank/DDBJ databases">
        <authorList>
            <person name="Tran Van P."/>
        </authorList>
    </citation>
    <scope>NUCLEOTIDE SEQUENCE</scope>
</reference>
<evidence type="ECO:0000256" key="1">
    <source>
        <dbReference type="ARBA" id="ARBA00001936"/>
    </source>
</evidence>
<keyword evidence="13" id="KW-1185">Reference proteome</keyword>
<comment type="cofactor">
    <cofactor evidence="2">
        <name>Mg(2+)</name>
        <dbReference type="ChEBI" id="CHEBI:18420"/>
    </cofactor>
</comment>
<dbReference type="InterPro" id="IPR051547">
    <property type="entry name" value="TDP2-like"/>
</dbReference>
<evidence type="ECO:0000256" key="8">
    <source>
        <dbReference type="ARBA" id="ARBA00022842"/>
    </source>
</evidence>
<evidence type="ECO:0000256" key="5">
    <source>
        <dbReference type="ARBA" id="ARBA00022723"/>
    </source>
</evidence>
<feature type="domain" description="Endonuclease/exonuclease/phosphatase" evidence="11">
    <location>
        <begin position="124"/>
        <end position="273"/>
    </location>
</feature>
<dbReference type="InterPro" id="IPR005135">
    <property type="entry name" value="Endo/exonuclease/phosphatase"/>
</dbReference>
<dbReference type="PANTHER" id="PTHR15822">
    <property type="entry name" value="TRAF AND TNF RECEPTOR-ASSOCIATED PROTEIN"/>
    <property type="match status" value="1"/>
</dbReference>
<dbReference type="InterPro" id="IPR009060">
    <property type="entry name" value="UBA-like_sf"/>
</dbReference>
<comment type="subcellular location">
    <subcellularLocation>
        <location evidence="3">Nucleus</location>
        <location evidence="3">PML body</location>
    </subcellularLocation>
</comment>
<dbReference type="AlphaFoldDB" id="A0A7R9MN75"/>
<evidence type="ECO:0000259" key="11">
    <source>
        <dbReference type="Pfam" id="PF03372"/>
    </source>
</evidence>
<sequence length="298" mass="33686">MDASDAATDGHGFEINDENCQKRVEEFVRLTQTDEALAQFFLQDRDWDLQRSVNDYLDSMDGQTAHKHTIDEVTLDDSDDNDCNVVFESPTKTKAIEDNSQSSSCEPSVDIDLKDLKDFRFICWNIDGIDEKNLRLRTEAVAKHIKEANALIVFLQEVIHTSEAILRQSLPDYEFLSGNNQIVKYYTLTLVHKKYVKLIDNQVIGFANSIMGRNLLKTRVSIGDVSLCLLNTHLESTEGFADSRVQQLRTAFQEMSQMDSASTVIFGGDLNLRDTEVQKLGGFPAGVYDVWIKTGARK</sequence>
<dbReference type="Pfam" id="PF03372">
    <property type="entry name" value="Exo_endo_phos"/>
    <property type="match status" value="1"/>
</dbReference>
<dbReference type="SUPFAM" id="SSF46934">
    <property type="entry name" value="UBA-like"/>
    <property type="match status" value="1"/>
</dbReference>
<dbReference type="GO" id="GO:0016791">
    <property type="term" value="F:phosphatase activity"/>
    <property type="evidence" value="ECO:0007669"/>
    <property type="project" value="InterPro"/>
</dbReference>
<dbReference type="OrthoDB" id="9975959at2759"/>
<dbReference type="SUPFAM" id="SSF56219">
    <property type="entry name" value="DNase I-like"/>
    <property type="match status" value="1"/>
</dbReference>
<dbReference type="GO" id="GO:0070260">
    <property type="term" value="F:5'-tyrosyl-DNA phosphodiesterase activity"/>
    <property type="evidence" value="ECO:0007669"/>
    <property type="project" value="TreeGrafter"/>
</dbReference>
<dbReference type="GO" id="GO:0046856">
    <property type="term" value="P:phosphatidylinositol dephosphorylation"/>
    <property type="evidence" value="ECO:0007669"/>
    <property type="project" value="InterPro"/>
</dbReference>
<dbReference type="Pfam" id="PF14555">
    <property type="entry name" value="UBA_4"/>
    <property type="match status" value="1"/>
</dbReference>
<dbReference type="GO" id="GO:0006302">
    <property type="term" value="P:double-strand break repair"/>
    <property type="evidence" value="ECO:0007669"/>
    <property type="project" value="TreeGrafter"/>
</dbReference>
<dbReference type="InterPro" id="IPR036691">
    <property type="entry name" value="Endo/exonu/phosph_ase_sf"/>
</dbReference>
<dbReference type="Proteomes" id="UP000728032">
    <property type="component" value="Unassembled WGS sequence"/>
</dbReference>
<keyword evidence="9" id="KW-0234">DNA repair</keyword>
<dbReference type="Gene3D" id="1.10.8.10">
    <property type="entry name" value="DNA helicase RuvA subunit, C-terminal domain"/>
    <property type="match status" value="1"/>
</dbReference>
<gene>
    <name evidence="12" type="ORF">ONB1V03_LOCUS19526</name>
</gene>
<evidence type="ECO:0000256" key="10">
    <source>
        <dbReference type="ARBA" id="ARBA00023242"/>
    </source>
</evidence>
<evidence type="ECO:0000313" key="13">
    <source>
        <dbReference type="Proteomes" id="UP000728032"/>
    </source>
</evidence>
<dbReference type="GO" id="GO:0016605">
    <property type="term" value="C:PML body"/>
    <property type="evidence" value="ECO:0007669"/>
    <property type="project" value="TreeGrafter"/>
</dbReference>
<protein>
    <recommendedName>
        <fullName evidence="11">Endonuclease/exonuclease/phosphatase domain-containing protein</fullName>
    </recommendedName>
</protein>